<sequence>MKLSQADSYYDLYKAEIESAWVGREFPATAAGRFVPRRVMDSDTTSLDAALRAIADRGYAFSVIALNALNPARRPSAAPIAPNAVQPNLLSAYSSLILIPTWSNSFPWSRALQIQDELINEILPIFDAVVPDAGSYKNEGNWAERDIKQSFYGGTYERLEGIKREIDPSGFFYGITSVGFDQFEFDSDGRLCKVSKP</sequence>
<evidence type="ECO:0000313" key="2">
    <source>
        <dbReference type="Proteomes" id="UP001153334"/>
    </source>
</evidence>
<gene>
    <name evidence="1" type="ORF">ONZ43_g2016</name>
</gene>
<dbReference type="EMBL" id="JAPESX010000390">
    <property type="protein sequence ID" value="KAJ8121560.1"/>
    <property type="molecule type" value="Genomic_DNA"/>
</dbReference>
<protein>
    <submittedName>
        <fullName evidence="1">Uncharacterized protein</fullName>
    </submittedName>
</protein>
<comment type="caution">
    <text evidence="1">The sequence shown here is derived from an EMBL/GenBank/DDBJ whole genome shotgun (WGS) entry which is preliminary data.</text>
</comment>
<name>A0ACC2J2A1_9PEZI</name>
<evidence type="ECO:0000313" key="1">
    <source>
        <dbReference type="EMBL" id="KAJ8121560.1"/>
    </source>
</evidence>
<organism evidence="1 2">
    <name type="scientific">Nemania bipapillata</name>
    <dbReference type="NCBI Taxonomy" id="110536"/>
    <lineage>
        <taxon>Eukaryota</taxon>
        <taxon>Fungi</taxon>
        <taxon>Dikarya</taxon>
        <taxon>Ascomycota</taxon>
        <taxon>Pezizomycotina</taxon>
        <taxon>Sordariomycetes</taxon>
        <taxon>Xylariomycetidae</taxon>
        <taxon>Xylariales</taxon>
        <taxon>Xylariaceae</taxon>
        <taxon>Nemania</taxon>
    </lineage>
</organism>
<dbReference type="Proteomes" id="UP001153334">
    <property type="component" value="Unassembled WGS sequence"/>
</dbReference>
<reference evidence="1" key="1">
    <citation type="submission" date="2022-11" db="EMBL/GenBank/DDBJ databases">
        <title>Genome Sequence of Nemania bipapillata.</title>
        <authorList>
            <person name="Buettner E."/>
        </authorList>
    </citation>
    <scope>NUCLEOTIDE SEQUENCE</scope>
    <source>
        <strain evidence="1">CP14</strain>
    </source>
</reference>
<keyword evidence="2" id="KW-1185">Reference proteome</keyword>
<accession>A0ACC2J2A1</accession>
<proteinExistence type="predicted"/>